<name>H3KEP9_9BURK</name>
<proteinExistence type="predicted"/>
<organism evidence="1 2">
    <name type="scientific">Sutterella parvirubra YIT 11816</name>
    <dbReference type="NCBI Taxonomy" id="762967"/>
    <lineage>
        <taxon>Bacteria</taxon>
        <taxon>Pseudomonadati</taxon>
        <taxon>Pseudomonadota</taxon>
        <taxon>Betaproteobacteria</taxon>
        <taxon>Burkholderiales</taxon>
        <taxon>Sutterellaceae</taxon>
        <taxon>Sutterella</taxon>
    </lineage>
</organism>
<dbReference type="HOGENOM" id="CLU_3222971_0_0_4"/>
<reference evidence="1 2" key="1">
    <citation type="submission" date="2011-11" db="EMBL/GenBank/DDBJ databases">
        <authorList>
            <person name="Weinstock G."/>
            <person name="Sodergren E."/>
            <person name="Clifton S."/>
            <person name="Fulton L."/>
            <person name="Fulton B."/>
            <person name="Courtney L."/>
            <person name="Fronick C."/>
            <person name="Harrison M."/>
            <person name="Strong C."/>
            <person name="Farmer C."/>
            <person name="Delahaunty K."/>
            <person name="Markovic C."/>
            <person name="Hall O."/>
            <person name="Minx P."/>
            <person name="Tomlinson C."/>
            <person name="Mitreva M."/>
            <person name="Hou S."/>
            <person name="Chen J."/>
            <person name="Wollam A."/>
            <person name="Pepin K.H."/>
            <person name="Johnson M."/>
            <person name="Bhonagiri V."/>
            <person name="Zhang X."/>
            <person name="Suruliraj S."/>
            <person name="Warren W."/>
            <person name="Chinwalla A."/>
            <person name="Mardis E.R."/>
            <person name="Wilson R.K."/>
        </authorList>
    </citation>
    <scope>NUCLEOTIDE SEQUENCE [LARGE SCALE GENOMIC DNA]</scope>
    <source>
        <strain evidence="1 2">YIT 11816</strain>
    </source>
</reference>
<accession>H3KEP9</accession>
<evidence type="ECO:0000313" key="2">
    <source>
        <dbReference type="Proteomes" id="UP000004956"/>
    </source>
</evidence>
<gene>
    <name evidence="1" type="ORF">HMPREF9440_01214</name>
</gene>
<comment type="caution">
    <text evidence="1">The sequence shown here is derived from an EMBL/GenBank/DDBJ whole genome shotgun (WGS) entry which is preliminary data.</text>
</comment>
<dbReference type="AlphaFoldDB" id="H3KEP9"/>
<sequence length="44" mass="5128">MLLRMLTHTLFQKVISSNLSIQNDRIEGFLRVTSLSKPRVDGRR</sequence>
<keyword evidence="2" id="KW-1185">Reference proteome</keyword>
<dbReference type="STRING" id="762967.HMPREF9440_01214"/>
<evidence type="ECO:0000313" key="1">
    <source>
        <dbReference type="EMBL" id="EHY31410.1"/>
    </source>
</evidence>
<protein>
    <submittedName>
        <fullName evidence="1">Uncharacterized protein</fullName>
    </submittedName>
</protein>
<dbReference type="EMBL" id="AFBQ01000165">
    <property type="protein sequence ID" value="EHY31410.1"/>
    <property type="molecule type" value="Genomic_DNA"/>
</dbReference>
<dbReference type="Proteomes" id="UP000004956">
    <property type="component" value="Unassembled WGS sequence"/>
</dbReference>